<keyword evidence="9" id="KW-1185">Reference proteome</keyword>
<organism evidence="8 9">
    <name type="scientific">Rubroshorea leprosula</name>
    <dbReference type="NCBI Taxonomy" id="152421"/>
    <lineage>
        <taxon>Eukaryota</taxon>
        <taxon>Viridiplantae</taxon>
        <taxon>Streptophyta</taxon>
        <taxon>Embryophyta</taxon>
        <taxon>Tracheophyta</taxon>
        <taxon>Spermatophyta</taxon>
        <taxon>Magnoliopsida</taxon>
        <taxon>eudicotyledons</taxon>
        <taxon>Gunneridae</taxon>
        <taxon>Pentapetalae</taxon>
        <taxon>rosids</taxon>
        <taxon>malvids</taxon>
        <taxon>Malvales</taxon>
        <taxon>Dipterocarpaceae</taxon>
        <taxon>Rubroshorea</taxon>
    </lineage>
</organism>
<keyword evidence="4" id="KW-0804">Transcription</keyword>
<comment type="caution">
    <text evidence="8">The sequence shown here is derived from an EMBL/GenBank/DDBJ whole genome shotgun (WGS) entry which is preliminary data.</text>
</comment>
<keyword evidence="5" id="KW-0539">Nucleus</keyword>
<evidence type="ECO:0000259" key="7">
    <source>
        <dbReference type="PROSITE" id="PS50863"/>
    </source>
</evidence>
<dbReference type="CDD" id="cd10017">
    <property type="entry name" value="B3_DNA"/>
    <property type="match status" value="2"/>
</dbReference>
<dbReference type="SUPFAM" id="SSF101936">
    <property type="entry name" value="DNA-binding pseudobarrel domain"/>
    <property type="match status" value="2"/>
</dbReference>
<dbReference type="InterPro" id="IPR050655">
    <property type="entry name" value="Plant_B3_domain"/>
</dbReference>
<feature type="compositionally biased region" description="Basic residues" evidence="6">
    <location>
        <begin position="205"/>
        <end position="215"/>
    </location>
</feature>
<dbReference type="PROSITE" id="PS50863">
    <property type="entry name" value="B3"/>
    <property type="match status" value="1"/>
</dbReference>
<sequence length="346" mass="39595">MEETSNGSVRKLQQTFYRKYFRRMIFGSPLSHNFHDQLKIPKTFVQNLEEGGRKLPDNVSLTGPGGATWKVGISNINGTLFFNEGWKDFVEDHLLEEDDILVFEYNISSSRFDVLTILDHSTCCEKVGSFFVKLFDAQENDNHLRKRKTKGPVGVGVFTDENRAQGSRRRIRGNVEINSNFTQDDEFILPLSLSESTSSDAGKSSKGKQRGRRRAIKTDNNIALRRARAEQIPGISNVVIITKCHVDRPYRVRMSLKWVAEHLSEQSRKAKKVLLSMDMQMQQVLLYINEMHKYAELTSGWKEFARQYCLEVSDVCLFNPAGTRSDDGISILTVRIFRNEPQGQNC</sequence>
<dbReference type="AlphaFoldDB" id="A0AAV5KXV8"/>
<comment type="subcellular location">
    <subcellularLocation>
        <location evidence="1">Nucleus</location>
    </subcellularLocation>
</comment>
<proteinExistence type="predicted"/>
<evidence type="ECO:0000256" key="2">
    <source>
        <dbReference type="ARBA" id="ARBA00023015"/>
    </source>
</evidence>
<evidence type="ECO:0000256" key="6">
    <source>
        <dbReference type="SAM" id="MobiDB-lite"/>
    </source>
</evidence>
<keyword evidence="3" id="KW-0238">DNA-binding</keyword>
<evidence type="ECO:0000313" key="9">
    <source>
        <dbReference type="Proteomes" id="UP001054252"/>
    </source>
</evidence>
<feature type="region of interest" description="Disordered" evidence="6">
    <location>
        <begin position="195"/>
        <end position="219"/>
    </location>
</feature>
<reference evidence="8 9" key="1">
    <citation type="journal article" date="2021" name="Commun. Biol.">
        <title>The genome of Shorea leprosula (Dipterocarpaceae) highlights the ecological relevance of drought in aseasonal tropical rainforests.</title>
        <authorList>
            <person name="Ng K.K.S."/>
            <person name="Kobayashi M.J."/>
            <person name="Fawcett J.A."/>
            <person name="Hatakeyama M."/>
            <person name="Paape T."/>
            <person name="Ng C.H."/>
            <person name="Ang C.C."/>
            <person name="Tnah L.H."/>
            <person name="Lee C.T."/>
            <person name="Nishiyama T."/>
            <person name="Sese J."/>
            <person name="O'Brien M.J."/>
            <person name="Copetti D."/>
            <person name="Mohd Noor M.I."/>
            <person name="Ong R.C."/>
            <person name="Putra M."/>
            <person name="Sireger I.Z."/>
            <person name="Indrioko S."/>
            <person name="Kosugi Y."/>
            <person name="Izuno A."/>
            <person name="Isagi Y."/>
            <person name="Lee S.L."/>
            <person name="Shimizu K.K."/>
        </authorList>
    </citation>
    <scope>NUCLEOTIDE SEQUENCE [LARGE SCALE GENOMIC DNA]</scope>
    <source>
        <strain evidence="8">214</strain>
    </source>
</reference>
<evidence type="ECO:0000313" key="8">
    <source>
        <dbReference type="EMBL" id="GKV29813.1"/>
    </source>
</evidence>
<feature type="domain" description="TF-B3" evidence="7">
    <location>
        <begin position="23"/>
        <end position="120"/>
    </location>
</feature>
<evidence type="ECO:0000256" key="1">
    <source>
        <dbReference type="ARBA" id="ARBA00004123"/>
    </source>
</evidence>
<dbReference type="GO" id="GO:0005634">
    <property type="term" value="C:nucleus"/>
    <property type="evidence" value="ECO:0007669"/>
    <property type="project" value="UniProtKB-SubCell"/>
</dbReference>
<dbReference type="Proteomes" id="UP001054252">
    <property type="component" value="Unassembled WGS sequence"/>
</dbReference>
<evidence type="ECO:0000256" key="5">
    <source>
        <dbReference type="ARBA" id="ARBA00023242"/>
    </source>
</evidence>
<evidence type="ECO:0000256" key="4">
    <source>
        <dbReference type="ARBA" id="ARBA00023163"/>
    </source>
</evidence>
<name>A0AAV5KXV8_9ROSI</name>
<dbReference type="GO" id="GO:0003677">
    <property type="term" value="F:DNA binding"/>
    <property type="evidence" value="ECO:0007669"/>
    <property type="project" value="UniProtKB-KW"/>
</dbReference>
<dbReference type="PANTHER" id="PTHR31920">
    <property type="entry name" value="B3 DOMAIN-CONTAINING"/>
    <property type="match status" value="1"/>
</dbReference>
<dbReference type="PANTHER" id="PTHR31920:SF135">
    <property type="entry name" value="B3 DOMAIN-CONTAINING PROTEIN OS03G0621600-RELATED"/>
    <property type="match status" value="1"/>
</dbReference>
<dbReference type="EMBL" id="BPVZ01000084">
    <property type="protein sequence ID" value="GKV29813.1"/>
    <property type="molecule type" value="Genomic_DNA"/>
</dbReference>
<dbReference type="SMART" id="SM01019">
    <property type="entry name" value="B3"/>
    <property type="match status" value="2"/>
</dbReference>
<accession>A0AAV5KXV8</accession>
<protein>
    <recommendedName>
        <fullName evidence="7">TF-B3 domain-containing protein</fullName>
    </recommendedName>
</protein>
<dbReference type="InterPro" id="IPR003340">
    <property type="entry name" value="B3_DNA-bd"/>
</dbReference>
<dbReference type="Pfam" id="PF02362">
    <property type="entry name" value="B3"/>
    <property type="match status" value="1"/>
</dbReference>
<evidence type="ECO:0000256" key="3">
    <source>
        <dbReference type="ARBA" id="ARBA00023125"/>
    </source>
</evidence>
<keyword evidence="2" id="KW-0805">Transcription regulation</keyword>
<dbReference type="Gene3D" id="2.40.330.10">
    <property type="entry name" value="DNA-binding pseudobarrel domain"/>
    <property type="match status" value="2"/>
</dbReference>
<gene>
    <name evidence="8" type="ORF">SLEP1_g38705</name>
</gene>
<dbReference type="InterPro" id="IPR015300">
    <property type="entry name" value="DNA-bd_pseudobarrel_sf"/>
</dbReference>